<dbReference type="Pfam" id="PF05164">
    <property type="entry name" value="ZapA"/>
    <property type="match status" value="1"/>
</dbReference>
<reference evidence="1" key="1">
    <citation type="submission" date="2019-08" db="EMBL/GenBank/DDBJ databases">
        <authorList>
            <person name="Kucharzyk K."/>
            <person name="Murdoch R.W."/>
            <person name="Higgins S."/>
            <person name="Loffler F."/>
        </authorList>
    </citation>
    <scope>NUCLEOTIDE SEQUENCE</scope>
</reference>
<proteinExistence type="predicted"/>
<dbReference type="AlphaFoldDB" id="A0A644WGN9"/>
<comment type="caution">
    <text evidence="1">The sequence shown here is derived from an EMBL/GenBank/DDBJ whole genome shotgun (WGS) entry which is preliminary data.</text>
</comment>
<accession>A0A644WGN9</accession>
<dbReference type="EMBL" id="VSSQ01000908">
    <property type="protein sequence ID" value="MPM02920.1"/>
    <property type="molecule type" value="Genomic_DNA"/>
</dbReference>
<dbReference type="InterPro" id="IPR036192">
    <property type="entry name" value="Cell_div_ZapA-like_sf"/>
</dbReference>
<protein>
    <recommendedName>
        <fullName evidence="2">Cell division protein ZapA</fullName>
    </recommendedName>
</protein>
<gene>
    <name evidence="1" type="ORF">SDC9_49178</name>
</gene>
<dbReference type="SUPFAM" id="SSF102829">
    <property type="entry name" value="Cell division protein ZapA-like"/>
    <property type="match status" value="1"/>
</dbReference>
<sequence length="95" mass="10680">MSGLVKITVTLANRKYTLSVEKEDEMVIRNATESINSRVKEYQMQFPGKDMQDILAMILLNTSSALTKKESSENSISETLQSRLSEINQLLVKAV</sequence>
<dbReference type="InterPro" id="IPR007838">
    <property type="entry name" value="Cell_div_ZapA-like"/>
</dbReference>
<evidence type="ECO:0008006" key="2">
    <source>
        <dbReference type="Google" id="ProtNLM"/>
    </source>
</evidence>
<name>A0A644WGN9_9ZZZZ</name>
<evidence type="ECO:0000313" key="1">
    <source>
        <dbReference type="EMBL" id="MPM02920.1"/>
    </source>
</evidence>
<organism evidence="1">
    <name type="scientific">bioreactor metagenome</name>
    <dbReference type="NCBI Taxonomy" id="1076179"/>
    <lineage>
        <taxon>unclassified sequences</taxon>
        <taxon>metagenomes</taxon>
        <taxon>ecological metagenomes</taxon>
    </lineage>
</organism>